<dbReference type="Pfam" id="PF02643">
    <property type="entry name" value="DUF192"/>
    <property type="match status" value="1"/>
</dbReference>
<proteinExistence type="predicted"/>
<feature type="chain" id="PRO_5011789317" description="DUF192 domain-containing protein" evidence="1">
    <location>
        <begin position="21"/>
        <end position="156"/>
    </location>
</feature>
<gene>
    <name evidence="2" type="ORF">SAMN04490248_12729</name>
</gene>
<evidence type="ECO:0000313" key="2">
    <source>
        <dbReference type="EMBL" id="SEP12742.1"/>
    </source>
</evidence>
<dbReference type="PROSITE" id="PS51257">
    <property type="entry name" value="PROKAR_LIPOPROTEIN"/>
    <property type="match status" value="1"/>
</dbReference>
<evidence type="ECO:0008006" key="4">
    <source>
        <dbReference type="Google" id="ProtNLM"/>
    </source>
</evidence>
<organism evidence="2 3">
    <name type="scientific">Salinihabitans flavidus</name>
    <dbReference type="NCBI Taxonomy" id="569882"/>
    <lineage>
        <taxon>Bacteria</taxon>
        <taxon>Pseudomonadati</taxon>
        <taxon>Pseudomonadota</taxon>
        <taxon>Alphaproteobacteria</taxon>
        <taxon>Rhodobacterales</taxon>
        <taxon>Roseobacteraceae</taxon>
        <taxon>Salinihabitans</taxon>
    </lineage>
</organism>
<evidence type="ECO:0000313" key="3">
    <source>
        <dbReference type="Proteomes" id="UP000198893"/>
    </source>
</evidence>
<dbReference type="Gene3D" id="2.60.120.1140">
    <property type="entry name" value="Protein of unknown function DUF192"/>
    <property type="match status" value="1"/>
</dbReference>
<dbReference type="InterPro" id="IPR038695">
    <property type="entry name" value="Saro_0823-like_sf"/>
</dbReference>
<protein>
    <recommendedName>
        <fullName evidence="4">DUF192 domain-containing protein</fullName>
    </recommendedName>
</protein>
<evidence type="ECO:0000256" key="1">
    <source>
        <dbReference type="SAM" id="SignalP"/>
    </source>
</evidence>
<dbReference type="PANTHER" id="PTHR37953">
    <property type="entry name" value="UPF0127 PROTEIN MJ1496"/>
    <property type="match status" value="1"/>
</dbReference>
<dbReference type="RefSeq" id="WP_245729523.1">
    <property type="nucleotide sequence ID" value="NZ_FODS01000027.1"/>
</dbReference>
<keyword evidence="1" id="KW-0732">Signal</keyword>
<sequence length="156" mass="16595">MRALVLGALVLAGLSGAASAACAPDEIWVRGDWGQARFRVEVADDAQTRARGLMERAHLPSSAGMLFIYERPQRVAFWMKNTLIPLDMIFADARGVVQRVHDTATPGDETPIEGGAAVQYVLEINGGLAGSLGIAPGSELRHPGIEASDAAWPCEE</sequence>
<keyword evidence="3" id="KW-1185">Reference proteome</keyword>
<name>A0A1H8VBA5_9RHOB</name>
<dbReference type="EMBL" id="FODS01000027">
    <property type="protein sequence ID" value="SEP12742.1"/>
    <property type="molecule type" value="Genomic_DNA"/>
</dbReference>
<reference evidence="2 3" key="1">
    <citation type="submission" date="2016-10" db="EMBL/GenBank/DDBJ databases">
        <authorList>
            <person name="de Groot N.N."/>
        </authorList>
    </citation>
    <scope>NUCLEOTIDE SEQUENCE [LARGE SCALE GENOMIC DNA]</scope>
    <source>
        <strain evidence="2 3">DSM 27842</strain>
    </source>
</reference>
<dbReference type="STRING" id="569882.SAMN04490248_12729"/>
<dbReference type="Proteomes" id="UP000198893">
    <property type="component" value="Unassembled WGS sequence"/>
</dbReference>
<dbReference type="AlphaFoldDB" id="A0A1H8VBA5"/>
<accession>A0A1H8VBA5</accession>
<feature type="signal peptide" evidence="1">
    <location>
        <begin position="1"/>
        <end position="20"/>
    </location>
</feature>
<dbReference type="InterPro" id="IPR003795">
    <property type="entry name" value="DUF192"/>
</dbReference>
<dbReference type="PANTHER" id="PTHR37953:SF1">
    <property type="entry name" value="UPF0127 PROTEIN MJ1496"/>
    <property type="match status" value="1"/>
</dbReference>